<accession>A0ABS3GV23</accession>
<reference evidence="10 11" key="1">
    <citation type="submission" date="2021-03" db="EMBL/GenBank/DDBJ databases">
        <title>Enterococcal diversity collection.</title>
        <authorList>
            <person name="Gilmore M.S."/>
            <person name="Schwartzman J."/>
            <person name="Van Tyne D."/>
            <person name="Martin M."/>
            <person name="Earl A.M."/>
            <person name="Manson A.L."/>
            <person name="Straub T."/>
            <person name="Salamzade R."/>
            <person name="Saavedra J."/>
            <person name="Lebreton F."/>
            <person name="Prichula J."/>
            <person name="Schaufler K."/>
            <person name="Gaca A."/>
            <person name="Sgardioli B."/>
            <person name="Wagenaar J."/>
            <person name="Strong T."/>
        </authorList>
    </citation>
    <scope>NUCLEOTIDE SEQUENCE [LARGE SCALE GENOMIC DNA]</scope>
    <source>
        <strain evidence="10 11">DIV0869a</strain>
    </source>
</reference>
<dbReference type="InterPro" id="IPR003593">
    <property type="entry name" value="AAA+_ATPase"/>
</dbReference>
<evidence type="ECO:0000259" key="9">
    <source>
        <dbReference type="PROSITE" id="PS50929"/>
    </source>
</evidence>
<keyword evidence="4 10" id="KW-0067">ATP-binding</keyword>
<keyword evidence="5 7" id="KW-1133">Transmembrane helix</keyword>
<dbReference type="Proteomes" id="UP000664632">
    <property type="component" value="Unassembled WGS sequence"/>
</dbReference>
<keyword evidence="6 7" id="KW-0472">Membrane</keyword>
<feature type="transmembrane region" description="Helical" evidence="7">
    <location>
        <begin position="163"/>
        <end position="181"/>
    </location>
</feature>
<sequence>MRERLSILKQISESAYSVGEGYFILIIVTNILTIIFPIVSLFNTQNIINNIQLHVSFSTPQFFFPLLLMICLNILSSVTSQSAAYLMQRYKDILDYQFSKLILQKVNEQKLTDFENPVFYDLMQRAEQAGGVYPYSIMIGIISLTAQLFSSISYILILASWKWWTIFIMAIFPILSSIQIAKLSKSEHQILYNRSTIERKSWYYAHLLNKDENIKETRLYGLEAFFLSKFKNIRMNFIKENQEMYRKRNFFTLSFQIISILATAAVLLLLFYEASLGILLIGSLMTFISSISNTKESVNSIVTSVHKLYQDSLYAENIIKLLNYNEEILSIKESTEVKRSVETIHTIELVDVSYKYISSNRYALKNINLLFEKGKNYVLVGKNGSGKTTLIKILLGFYDNYEGEILINGYPLKEIDETSYKHSLTAIFQDYTKYQFTVNEAIGISDKEAIDEKKVLEAAEKANCTETIEKLPLGYCQQLGYWFENGIQLSGGEWQKLAIARAFYKKNAQVIVMDEPSSALDPLAEKDIYQNFNTLSQDKIGLFITHRLKNFNIKGEIIVLDNGSVLEEGTQAELLENNGLFHDLYLAENTIE</sequence>
<protein>
    <submittedName>
        <fullName evidence="10">ABC transporter ATP-binding protein</fullName>
    </submittedName>
</protein>
<evidence type="ECO:0000313" key="11">
    <source>
        <dbReference type="Proteomes" id="UP000664632"/>
    </source>
</evidence>
<feature type="transmembrane region" description="Helical" evidence="7">
    <location>
        <begin position="250"/>
        <end position="270"/>
    </location>
</feature>
<evidence type="ECO:0000256" key="2">
    <source>
        <dbReference type="ARBA" id="ARBA00022692"/>
    </source>
</evidence>
<feature type="transmembrane region" description="Helical" evidence="7">
    <location>
        <begin position="132"/>
        <end position="157"/>
    </location>
</feature>
<dbReference type="RefSeq" id="WP_207111220.1">
    <property type="nucleotide sequence ID" value="NZ_JAFLWD010000006.1"/>
</dbReference>
<dbReference type="PANTHER" id="PTHR43394">
    <property type="entry name" value="ATP-DEPENDENT PERMEASE MDL1, MITOCHONDRIAL"/>
    <property type="match status" value="1"/>
</dbReference>
<dbReference type="PROSITE" id="PS50893">
    <property type="entry name" value="ABC_TRANSPORTER_2"/>
    <property type="match status" value="1"/>
</dbReference>
<keyword evidence="11" id="KW-1185">Reference proteome</keyword>
<evidence type="ECO:0000256" key="6">
    <source>
        <dbReference type="ARBA" id="ARBA00023136"/>
    </source>
</evidence>
<dbReference type="SUPFAM" id="SSF52540">
    <property type="entry name" value="P-loop containing nucleoside triphosphate hydrolases"/>
    <property type="match status" value="1"/>
</dbReference>
<dbReference type="InterPro" id="IPR017871">
    <property type="entry name" value="ABC_transporter-like_CS"/>
</dbReference>
<name>A0ABS3GV23_9ENTE</name>
<evidence type="ECO:0000313" key="10">
    <source>
        <dbReference type="EMBL" id="MBO0439111.1"/>
    </source>
</evidence>
<dbReference type="InterPro" id="IPR003439">
    <property type="entry name" value="ABC_transporter-like_ATP-bd"/>
</dbReference>
<comment type="subcellular location">
    <subcellularLocation>
        <location evidence="1">Cell membrane</location>
        <topology evidence="1">Multi-pass membrane protein</topology>
    </subcellularLocation>
</comment>
<evidence type="ECO:0000256" key="1">
    <source>
        <dbReference type="ARBA" id="ARBA00004651"/>
    </source>
</evidence>
<evidence type="ECO:0000259" key="8">
    <source>
        <dbReference type="PROSITE" id="PS50893"/>
    </source>
</evidence>
<dbReference type="PROSITE" id="PS00211">
    <property type="entry name" value="ABC_TRANSPORTER_1"/>
    <property type="match status" value="1"/>
</dbReference>
<feature type="domain" description="ABC transmembrane type-1" evidence="9">
    <location>
        <begin position="24"/>
        <end position="310"/>
    </location>
</feature>
<dbReference type="InterPro" id="IPR027417">
    <property type="entry name" value="P-loop_NTPase"/>
</dbReference>
<comment type="caution">
    <text evidence="10">The sequence shown here is derived from an EMBL/GenBank/DDBJ whole genome shotgun (WGS) entry which is preliminary data.</text>
</comment>
<dbReference type="Gene3D" id="3.40.50.300">
    <property type="entry name" value="P-loop containing nucleotide triphosphate hydrolases"/>
    <property type="match status" value="1"/>
</dbReference>
<keyword evidence="2 7" id="KW-0812">Transmembrane</keyword>
<dbReference type="SUPFAM" id="SSF90123">
    <property type="entry name" value="ABC transporter transmembrane region"/>
    <property type="match status" value="1"/>
</dbReference>
<dbReference type="PANTHER" id="PTHR43394:SF1">
    <property type="entry name" value="ATP-BINDING CASSETTE SUB-FAMILY B MEMBER 10, MITOCHONDRIAL"/>
    <property type="match status" value="1"/>
</dbReference>
<keyword evidence="3" id="KW-0547">Nucleotide-binding</keyword>
<proteinExistence type="predicted"/>
<dbReference type="InterPro" id="IPR039421">
    <property type="entry name" value="Type_1_exporter"/>
</dbReference>
<feature type="transmembrane region" description="Helical" evidence="7">
    <location>
        <begin position="21"/>
        <end position="42"/>
    </location>
</feature>
<dbReference type="Pfam" id="PF00005">
    <property type="entry name" value="ABC_tran"/>
    <property type="match status" value="1"/>
</dbReference>
<dbReference type="InterPro" id="IPR011527">
    <property type="entry name" value="ABC1_TM_dom"/>
</dbReference>
<dbReference type="InterPro" id="IPR036640">
    <property type="entry name" value="ABC1_TM_sf"/>
</dbReference>
<dbReference type="EMBL" id="JAFLWD010000006">
    <property type="protein sequence ID" value="MBO0439111.1"/>
    <property type="molecule type" value="Genomic_DNA"/>
</dbReference>
<dbReference type="GO" id="GO:0005524">
    <property type="term" value="F:ATP binding"/>
    <property type="evidence" value="ECO:0007669"/>
    <property type="project" value="UniProtKB-KW"/>
</dbReference>
<dbReference type="SMART" id="SM00382">
    <property type="entry name" value="AAA"/>
    <property type="match status" value="1"/>
</dbReference>
<evidence type="ECO:0000256" key="5">
    <source>
        <dbReference type="ARBA" id="ARBA00022989"/>
    </source>
</evidence>
<dbReference type="Gene3D" id="1.20.1560.10">
    <property type="entry name" value="ABC transporter type 1, transmembrane domain"/>
    <property type="match status" value="1"/>
</dbReference>
<evidence type="ECO:0000256" key="4">
    <source>
        <dbReference type="ARBA" id="ARBA00022840"/>
    </source>
</evidence>
<organism evidence="10 11">
    <name type="scientific">Candidatus Enterococcus ikei</name>
    <dbReference type="NCBI Taxonomy" id="2815326"/>
    <lineage>
        <taxon>Bacteria</taxon>
        <taxon>Bacillati</taxon>
        <taxon>Bacillota</taxon>
        <taxon>Bacilli</taxon>
        <taxon>Lactobacillales</taxon>
        <taxon>Enterococcaceae</taxon>
        <taxon>Enterococcus</taxon>
    </lineage>
</organism>
<evidence type="ECO:0000256" key="7">
    <source>
        <dbReference type="SAM" id="Phobius"/>
    </source>
</evidence>
<gene>
    <name evidence="10" type="ORF">JZO69_01905</name>
</gene>
<evidence type="ECO:0000256" key="3">
    <source>
        <dbReference type="ARBA" id="ARBA00022741"/>
    </source>
</evidence>
<feature type="domain" description="ABC transporter" evidence="8">
    <location>
        <begin position="347"/>
        <end position="587"/>
    </location>
</feature>
<dbReference type="PROSITE" id="PS50929">
    <property type="entry name" value="ABC_TM1F"/>
    <property type="match status" value="1"/>
</dbReference>
<feature type="transmembrane region" description="Helical" evidence="7">
    <location>
        <begin position="62"/>
        <end position="87"/>
    </location>
</feature>